<organism evidence="6 7">
    <name type="scientific">Engystomops pustulosus</name>
    <name type="common">Tungara frog</name>
    <name type="synonym">Physalaemus pustulosus</name>
    <dbReference type="NCBI Taxonomy" id="76066"/>
    <lineage>
        <taxon>Eukaryota</taxon>
        <taxon>Metazoa</taxon>
        <taxon>Chordata</taxon>
        <taxon>Craniata</taxon>
        <taxon>Vertebrata</taxon>
        <taxon>Euteleostomi</taxon>
        <taxon>Amphibia</taxon>
        <taxon>Batrachia</taxon>
        <taxon>Anura</taxon>
        <taxon>Neobatrachia</taxon>
        <taxon>Hyloidea</taxon>
        <taxon>Leptodactylidae</taxon>
        <taxon>Leiuperinae</taxon>
        <taxon>Engystomops</taxon>
    </lineage>
</organism>
<dbReference type="Proteomes" id="UP000824782">
    <property type="component" value="Unassembled WGS sequence"/>
</dbReference>
<keyword evidence="3" id="KW-0964">Secreted</keyword>
<dbReference type="AlphaFoldDB" id="A0AAV6ZWN7"/>
<keyword evidence="4" id="KW-1015">Disulfide bond</keyword>
<dbReference type="PANTHER" id="PTHR10500">
    <property type="entry name" value="BETA-MICROSEMINOPROTEIN"/>
    <property type="match status" value="1"/>
</dbReference>
<sequence length="113" mass="12605">KFLVALAFGAGIFLVTCNAACFSNDNKIKPGQKPKGCNYDGVMHPLNSKWRTKNCFDCWCLSNGNYKCCQAYGTPVNYDKKNCISVFDSKNCVYKVTRIDDPTTECEIYGMVG</sequence>
<evidence type="ECO:0000256" key="2">
    <source>
        <dbReference type="ARBA" id="ARBA00010352"/>
    </source>
</evidence>
<evidence type="ECO:0000256" key="3">
    <source>
        <dbReference type="ARBA" id="ARBA00022525"/>
    </source>
</evidence>
<evidence type="ECO:0000256" key="4">
    <source>
        <dbReference type="ARBA" id="ARBA00023157"/>
    </source>
</evidence>
<keyword evidence="5" id="KW-0732">Signal</keyword>
<dbReference type="Gene3D" id="2.10.70.10">
    <property type="entry name" value="Complement Module, domain 1"/>
    <property type="match status" value="1"/>
</dbReference>
<feature type="non-terminal residue" evidence="6">
    <location>
        <position position="1"/>
    </location>
</feature>
<keyword evidence="7" id="KW-1185">Reference proteome</keyword>
<dbReference type="Pfam" id="PF05825">
    <property type="entry name" value="PSP94"/>
    <property type="match status" value="1"/>
</dbReference>
<proteinExistence type="inferred from homology"/>
<comment type="caution">
    <text evidence="6">The sequence shown here is derived from an EMBL/GenBank/DDBJ whole genome shotgun (WGS) entry which is preliminary data.</text>
</comment>
<accession>A0AAV6ZWN7</accession>
<comment type="subcellular location">
    <subcellularLocation>
        <location evidence="1">Secreted</location>
    </subcellularLocation>
</comment>
<protein>
    <recommendedName>
        <fullName evidence="8">Beta-microseminoprotein</fullName>
    </recommendedName>
</protein>
<dbReference type="GO" id="GO:0005576">
    <property type="term" value="C:extracellular region"/>
    <property type="evidence" value="ECO:0007669"/>
    <property type="project" value="UniProtKB-SubCell"/>
</dbReference>
<dbReference type="Gene3D" id="2.20.25.590">
    <property type="match status" value="1"/>
</dbReference>
<dbReference type="InterPro" id="IPR008735">
    <property type="entry name" value="PSP94"/>
</dbReference>
<feature type="signal peptide" evidence="5">
    <location>
        <begin position="1"/>
        <end position="19"/>
    </location>
</feature>
<evidence type="ECO:0008006" key="8">
    <source>
        <dbReference type="Google" id="ProtNLM"/>
    </source>
</evidence>
<dbReference type="PANTHER" id="PTHR10500:SF7">
    <property type="entry name" value="BETA-MICROSEMINOPROTEIN"/>
    <property type="match status" value="1"/>
</dbReference>
<feature type="chain" id="PRO_5043484918" description="Beta-microseminoprotein" evidence="5">
    <location>
        <begin position="20"/>
        <end position="113"/>
    </location>
</feature>
<reference evidence="6" key="1">
    <citation type="thesis" date="2020" institute="ProQuest LLC" country="789 East Eisenhower Parkway, Ann Arbor, MI, USA">
        <title>Comparative Genomics and Chromosome Evolution.</title>
        <authorList>
            <person name="Mudd A.B."/>
        </authorList>
    </citation>
    <scope>NUCLEOTIDE SEQUENCE</scope>
    <source>
        <strain evidence="6">237g6f4</strain>
        <tissue evidence="6">Blood</tissue>
    </source>
</reference>
<evidence type="ECO:0000313" key="6">
    <source>
        <dbReference type="EMBL" id="KAG8551984.1"/>
    </source>
</evidence>
<name>A0AAV6ZWN7_ENGPU</name>
<evidence type="ECO:0000256" key="1">
    <source>
        <dbReference type="ARBA" id="ARBA00004613"/>
    </source>
</evidence>
<evidence type="ECO:0000313" key="7">
    <source>
        <dbReference type="Proteomes" id="UP000824782"/>
    </source>
</evidence>
<gene>
    <name evidence="6" type="ORF">GDO81_004363</name>
</gene>
<comment type="similarity">
    <text evidence="2">Belongs to the beta-microseminoprotein family.</text>
</comment>
<dbReference type="EMBL" id="WNYA01000011">
    <property type="protein sequence ID" value="KAG8551984.1"/>
    <property type="molecule type" value="Genomic_DNA"/>
</dbReference>
<evidence type="ECO:0000256" key="5">
    <source>
        <dbReference type="SAM" id="SignalP"/>
    </source>
</evidence>